<feature type="domain" description="DUF4220" evidence="2">
    <location>
        <begin position="1"/>
        <end position="57"/>
    </location>
</feature>
<evidence type="ECO:0000259" key="2">
    <source>
        <dbReference type="Pfam" id="PF13968"/>
    </source>
</evidence>
<dbReference type="AlphaFoldDB" id="A0A0A9FD51"/>
<sequence length="144" mass="16231">MFLSDIVKYGERTWALKCASMDNLRGNMVTTLDPGPSYTKFMEYRFTREAGLHAEIIIEQEWQAEVIVVDAAEEAVPYTPVITDANRFFIPCHLQAPRASTSSSASRSAPGARPRSCGSCWSKRTRSSRSSYRSCTTPCIPRRW</sequence>
<reference evidence="3" key="2">
    <citation type="journal article" date="2015" name="Data Brief">
        <title>Shoot transcriptome of the giant reed, Arundo donax.</title>
        <authorList>
            <person name="Barrero R.A."/>
            <person name="Guerrero F.D."/>
            <person name="Moolhuijzen P."/>
            <person name="Goolsby J.A."/>
            <person name="Tidwell J."/>
            <person name="Bellgard S.E."/>
            <person name="Bellgard M.I."/>
        </authorList>
    </citation>
    <scope>NUCLEOTIDE SEQUENCE</scope>
    <source>
        <tissue evidence="3">Shoot tissue taken approximately 20 cm above the soil surface</tissue>
    </source>
</reference>
<evidence type="ECO:0000256" key="1">
    <source>
        <dbReference type="SAM" id="MobiDB-lite"/>
    </source>
</evidence>
<name>A0A0A9FD51_ARUDO</name>
<accession>A0A0A9FD51</accession>
<organism evidence="3">
    <name type="scientific">Arundo donax</name>
    <name type="common">Giant reed</name>
    <name type="synonym">Donax arundinaceus</name>
    <dbReference type="NCBI Taxonomy" id="35708"/>
    <lineage>
        <taxon>Eukaryota</taxon>
        <taxon>Viridiplantae</taxon>
        <taxon>Streptophyta</taxon>
        <taxon>Embryophyta</taxon>
        <taxon>Tracheophyta</taxon>
        <taxon>Spermatophyta</taxon>
        <taxon>Magnoliopsida</taxon>
        <taxon>Liliopsida</taxon>
        <taxon>Poales</taxon>
        <taxon>Poaceae</taxon>
        <taxon>PACMAD clade</taxon>
        <taxon>Arundinoideae</taxon>
        <taxon>Arundineae</taxon>
        <taxon>Arundo</taxon>
    </lineage>
</organism>
<reference evidence="3" key="1">
    <citation type="submission" date="2014-09" db="EMBL/GenBank/DDBJ databases">
        <authorList>
            <person name="Magalhaes I.L.F."/>
            <person name="Oliveira U."/>
            <person name="Santos F.R."/>
            <person name="Vidigal T.H.D.A."/>
            <person name="Brescovit A.D."/>
            <person name="Santos A.J."/>
        </authorList>
    </citation>
    <scope>NUCLEOTIDE SEQUENCE</scope>
    <source>
        <tissue evidence="3">Shoot tissue taken approximately 20 cm above the soil surface</tissue>
    </source>
</reference>
<dbReference type="Pfam" id="PF13968">
    <property type="entry name" value="DUF4220"/>
    <property type="match status" value="1"/>
</dbReference>
<feature type="region of interest" description="Disordered" evidence="1">
    <location>
        <begin position="98"/>
        <end position="124"/>
    </location>
</feature>
<dbReference type="InterPro" id="IPR025315">
    <property type="entry name" value="DUF4220"/>
</dbReference>
<protein>
    <recommendedName>
        <fullName evidence="2">DUF4220 domain-containing protein</fullName>
    </recommendedName>
</protein>
<proteinExistence type="predicted"/>
<dbReference type="EMBL" id="GBRH01191723">
    <property type="protein sequence ID" value="JAE06173.1"/>
    <property type="molecule type" value="Transcribed_RNA"/>
</dbReference>
<evidence type="ECO:0000313" key="3">
    <source>
        <dbReference type="EMBL" id="JAE06173.1"/>
    </source>
</evidence>